<comment type="caution">
    <text evidence="4">The sequence shown here is derived from an EMBL/GenBank/DDBJ whole genome shotgun (WGS) entry which is preliminary data.</text>
</comment>
<sequence>MKRVFAILMSLVLAAALACPALAASDVITTARHGIAVVAVGIQVGDQWEEAGWGSGFFVGEKNQPVEYLITNHHVVEYYLENGAGELLMGTNASGGVVTGRAKVRVYFDSQDFTEAYVVDYDATRDLALVRLSAATDKRAALTLCSPTDDMVGDTVYTVGYPGISDNVLKESTTTRGESDATVSTGIVSRISTVAGTGVGQILTDAEIRHGNSGGPMVNGRAQVLGVNTYSVANTAGEQANYAVNINEALPMLNANNVPYTMAGGIPWVLVGLAVGLVAAAAAAVAVVLVVKKRKKAAPATPPAKAPSANDSGYRLQGVAGALEGRRFALPSSGQLILGRDPARCTVTLPTTTAGVSGCHCAVWVENGELYLKDMGSTHGTFVSPGSRLSGGQTIRLRPGEAFWLGGQAQTFVVAERRPG</sequence>
<keyword evidence="2" id="KW-0732">Signal</keyword>
<organism evidence="4 5">
    <name type="scientific">Candidatus Allofournierella pullicola</name>
    <dbReference type="NCBI Taxonomy" id="2838596"/>
    <lineage>
        <taxon>Bacteria</taxon>
        <taxon>Bacillati</taxon>
        <taxon>Bacillota</taxon>
        <taxon>Clostridia</taxon>
        <taxon>Eubacteriales</taxon>
        <taxon>Oscillospiraceae</taxon>
        <taxon>Allofournierella</taxon>
    </lineage>
</organism>
<dbReference type="PROSITE" id="PS51257">
    <property type="entry name" value="PROKAR_LIPOPROTEIN"/>
    <property type="match status" value="1"/>
</dbReference>
<dbReference type="SUPFAM" id="SSF49879">
    <property type="entry name" value="SMAD/FHA domain"/>
    <property type="match status" value="1"/>
</dbReference>
<dbReference type="InterPro" id="IPR043504">
    <property type="entry name" value="Peptidase_S1_PA_chymotrypsin"/>
</dbReference>
<evidence type="ECO:0000313" key="4">
    <source>
        <dbReference type="EMBL" id="HIX04630.1"/>
    </source>
</evidence>
<keyword evidence="1" id="KW-1133">Transmembrane helix</keyword>
<dbReference type="InterPro" id="IPR009003">
    <property type="entry name" value="Peptidase_S1_PA"/>
</dbReference>
<dbReference type="GO" id="GO:0006508">
    <property type="term" value="P:proteolysis"/>
    <property type="evidence" value="ECO:0007669"/>
    <property type="project" value="InterPro"/>
</dbReference>
<dbReference type="CDD" id="cd00060">
    <property type="entry name" value="FHA"/>
    <property type="match status" value="1"/>
</dbReference>
<name>A0A9D2AD75_9FIRM</name>
<evidence type="ECO:0000259" key="3">
    <source>
        <dbReference type="PROSITE" id="PS50006"/>
    </source>
</evidence>
<feature type="chain" id="PRO_5039303482" evidence="2">
    <location>
        <begin position="24"/>
        <end position="420"/>
    </location>
</feature>
<feature type="transmembrane region" description="Helical" evidence="1">
    <location>
        <begin position="266"/>
        <end position="291"/>
    </location>
</feature>
<dbReference type="InterPro" id="IPR008984">
    <property type="entry name" value="SMAD_FHA_dom_sf"/>
</dbReference>
<dbReference type="SUPFAM" id="SSF50494">
    <property type="entry name" value="Trypsin-like serine proteases"/>
    <property type="match status" value="1"/>
</dbReference>
<feature type="signal peptide" evidence="2">
    <location>
        <begin position="1"/>
        <end position="23"/>
    </location>
</feature>
<accession>A0A9D2AD75</accession>
<keyword evidence="1" id="KW-0812">Transmembrane</keyword>
<dbReference type="GO" id="GO:0004252">
    <property type="term" value="F:serine-type endopeptidase activity"/>
    <property type="evidence" value="ECO:0007669"/>
    <property type="project" value="InterPro"/>
</dbReference>
<dbReference type="Proteomes" id="UP000824193">
    <property type="component" value="Unassembled WGS sequence"/>
</dbReference>
<proteinExistence type="predicted"/>
<dbReference type="Pfam" id="PF13365">
    <property type="entry name" value="Trypsin_2"/>
    <property type="match status" value="1"/>
</dbReference>
<reference evidence="4" key="1">
    <citation type="journal article" date="2021" name="PeerJ">
        <title>Extensive microbial diversity within the chicken gut microbiome revealed by metagenomics and culture.</title>
        <authorList>
            <person name="Gilroy R."/>
            <person name="Ravi A."/>
            <person name="Getino M."/>
            <person name="Pursley I."/>
            <person name="Horton D.L."/>
            <person name="Alikhan N.F."/>
            <person name="Baker D."/>
            <person name="Gharbi K."/>
            <person name="Hall N."/>
            <person name="Watson M."/>
            <person name="Adriaenssens E.M."/>
            <person name="Foster-Nyarko E."/>
            <person name="Jarju S."/>
            <person name="Secka A."/>
            <person name="Antonio M."/>
            <person name="Oren A."/>
            <person name="Chaudhuri R.R."/>
            <person name="La Ragione R."/>
            <person name="Hildebrand F."/>
            <person name="Pallen M.J."/>
        </authorList>
    </citation>
    <scope>NUCLEOTIDE SEQUENCE</scope>
    <source>
        <strain evidence="4">2239</strain>
    </source>
</reference>
<dbReference type="Pfam" id="PF00498">
    <property type="entry name" value="FHA"/>
    <property type="match status" value="1"/>
</dbReference>
<dbReference type="InterPro" id="IPR000253">
    <property type="entry name" value="FHA_dom"/>
</dbReference>
<dbReference type="Gene3D" id="2.40.10.10">
    <property type="entry name" value="Trypsin-like serine proteases"/>
    <property type="match status" value="2"/>
</dbReference>
<dbReference type="AlphaFoldDB" id="A0A9D2AD75"/>
<evidence type="ECO:0000313" key="5">
    <source>
        <dbReference type="Proteomes" id="UP000824193"/>
    </source>
</evidence>
<feature type="domain" description="FHA" evidence="3">
    <location>
        <begin position="336"/>
        <end position="384"/>
    </location>
</feature>
<dbReference type="PANTHER" id="PTHR43019:SF23">
    <property type="entry name" value="PROTEASE DO-LIKE 5, CHLOROPLASTIC"/>
    <property type="match status" value="1"/>
</dbReference>
<reference evidence="4" key="2">
    <citation type="submission" date="2021-04" db="EMBL/GenBank/DDBJ databases">
        <authorList>
            <person name="Gilroy R."/>
        </authorList>
    </citation>
    <scope>NUCLEOTIDE SEQUENCE</scope>
    <source>
        <strain evidence="4">2239</strain>
    </source>
</reference>
<evidence type="ECO:0000256" key="1">
    <source>
        <dbReference type="SAM" id="Phobius"/>
    </source>
</evidence>
<dbReference type="Gene3D" id="2.60.200.20">
    <property type="match status" value="1"/>
</dbReference>
<dbReference type="PANTHER" id="PTHR43019">
    <property type="entry name" value="SERINE ENDOPROTEASE DEGS"/>
    <property type="match status" value="1"/>
</dbReference>
<dbReference type="PRINTS" id="PR00834">
    <property type="entry name" value="PROTEASES2C"/>
</dbReference>
<protein>
    <submittedName>
        <fullName evidence="4">Trypsin-like peptidase domain-containing protein</fullName>
    </submittedName>
</protein>
<keyword evidence="1" id="KW-0472">Membrane</keyword>
<dbReference type="PROSITE" id="PS50006">
    <property type="entry name" value="FHA_DOMAIN"/>
    <property type="match status" value="1"/>
</dbReference>
<gene>
    <name evidence="4" type="ORF">H9865_00755</name>
</gene>
<evidence type="ECO:0000256" key="2">
    <source>
        <dbReference type="SAM" id="SignalP"/>
    </source>
</evidence>
<dbReference type="InterPro" id="IPR001940">
    <property type="entry name" value="Peptidase_S1C"/>
</dbReference>
<dbReference type="EMBL" id="DXFW01000002">
    <property type="protein sequence ID" value="HIX04630.1"/>
    <property type="molecule type" value="Genomic_DNA"/>
</dbReference>
<dbReference type="SMART" id="SM00240">
    <property type="entry name" value="FHA"/>
    <property type="match status" value="1"/>
</dbReference>